<feature type="compositionally biased region" description="Basic and acidic residues" evidence="1">
    <location>
        <begin position="55"/>
        <end position="76"/>
    </location>
</feature>
<accession>A0A835P5Q0</accession>
<evidence type="ECO:0000313" key="4">
    <source>
        <dbReference type="Proteomes" id="UP000636800"/>
    </source>
</evidence>
<gene>
    <name evidence="3" type="ORF">HPP92_028871</name>
    <name evidence="2" type="ORF">HPP92_028882</name>
</gene>
<comment type="caution">
    <text evidence="2">The sequence shown here is derived from an EMBL/GenBank/DDBJ whole genome shotgun (WGS) entry which is preliminary data.</text>
</comment>
<protein>
    <submittedName>
        <fullName evidence="2">Uncharacterized protein</fullName>
    </submittedName>
</protein>
<reference evidence="4 5" key="1">
    <citation type="journal article" date="2020" name="Nat. Food">
        <title>A phased Vanilla planifolia genome enables genetic improvement of flavour and production.</title>
        <authorList>
            <person name="Hasing T."/>
            <person name="Tang H."/>
            <person name="Brym M."/>
            <person name="Khazi F."/>
            <person name="Huang T."/>
            <person name="Chambers A.H."/>
        </authorList>
    </citation>
    <scope>NUCLEOTIDE SEQUENCE [LARGE SCALE GENOMIC DNA]</scope>
    <source>
        <tissue evidence="2">Leaf</tissue>
    </source>
</reference>
<evidence type="ECO:0000256" key="1">
    <source>
        <dbReference type="SAM" id="MobiDB-lite"/>
    </source>
</evidence>
<dbReference type="EMBL" id="JADCNL010000586">
    <property type="protein sequence ID" value="KAG0446361.1"/>
    <property type="molecule type" value="Genomic_DNA"/>
</dbReference>
<sequence length="139" mass="14444">MVSSPVLLLPGNGVTGTEGSRGATMEDGGERGTEGSAHFFGMGGLTSEDDPEGEGETRTGGESHRFPEPAGTHERAYAGNAADEGTNIGRLCWLESLISDDAGLPRPKQNTLPKMTGPALFDLLNRAPVLSISHTIPSP</sequence>
<evidence type="ECO:0000313" key="3">
    <source>
        <dbReference type="EMBL" id="KAG0446361.1"/>
    </source>
</evidence>
<proteinExistence type="predicted"/>
<dbReference type="Proteomes" id="UP000639772">
    <property type="component" value="Unassembled WGS sequence"/>
</dbReference>
<evidence type="ECO:0000313" key="5">
    <source>
        <dbReference type="Proteomes" id="UP000639772"/>
    </source>
</evidence>
<organism evidence="2 5">
    <name type="scientific">Vanilla planifolia</name>
    <name type="common">Vanilla</name>
    <dbReference type="NCBI Taxonomy" id="51239"/>
    <lineage>
        <taxon>Eukaryota</taxon>
        <taxon>Viridiplantae</taxon>
        <taxon>Streptophyta</taxon>
        <taxon>Embryophyta</taxon>
        <taxon>Tracheophyta</taxon>
        <taxon>Spermatophyta</taxon>
        <taxon>Magnoliopsida</taxon>
        <taxon>Liliopsida</taxon>
        <taxon>Asparagales</taxon>
        <taxon>Orchidaceae</taxon>
        <taxon>Vanilloideae</taxon>
        <taxon>Vanilleae</taxon>
        <taxon>Vanilla</taxon>
    </lineage>
</organism>
<feature type="region of interest" description="Disordered" evidence="1">
    <location>
        <begin position="1"/>
        <end position="78"/>
    </location>
</feature>
<dbReference type="Proteomes" id="UP000636800">
    <property type="component" value="Unassembled WGS sequence"/>
</dbReference>
<name>A0A835P5Q0_VANPL</name>
<evidence type="ECO:0000313" key="2">
    <source>
        <dbReference type="EMBL" id="KAG0446353.1"/>
    </source>
</evidence>
<dbReference type="AlphaFoldDB" id="A0A835P5Q0"/>
<dbReference type="EMBL" id="JADCNM010000587">
    <property type="protein sequence ID" value="KAG0446353.1"/>
    <property type="molecule type" value="Genomic_DNA"/>
</dbReference>
<keyword evidence="4" id="KW-1185">Reference proteome</keyword>